<feature type="region of interest" description="Disordered" evidence="1">
    <location>
        <begin position="30"/>
        <end position="122"/>
    </location>
</feature>
<evidence type="ECO:0000256" key="2">
    <source>
        <dbReference type="SAM" id="Phobius"/>
    </source>
</evidence>
<protein>
    <submittedName>
        <fullName evidence="3">Uncharacterized protein</fullName>
    </submittedName>
</protein>
<evidence type="ECO:0000256" key="1">
    <source>
        <dbReference type="SAM" id="MobiDB-lite"/>
    </source>
</evidence>
<feature type="transmembrane region" description="Helical" evidence="2">
    <location>
        <begin position="6"/>
        <end position="25"/>
    </location>
</feature>
<dbReference type="OrthoDB" id="1798639at2"/>
<comment type="caution">
    <text evidence="3">The sequence shown here is derived from an EMBL/GenBank/DDBJ whole genome shotgun (WGS) entry which is preliminary data.</text>
</comment>
<keyword evidence="2" id="KW-1133">Transmembrane helix</keyword>
<dbReference type="RefSeq" id="WP_044645085.1">
    <property type="nucleotide sequence ID" value="NZ_JTHP01000006.1"/>
</dbReference>
<name>A0A0D7X6G2_9BACL</name>
<feature type="compositionally biased region" description="Polar residues" evidence="1">
    <location>
        <begin position="103"/>
        <end position="122"/>
    </location>
</feature>
<dbReference type="Proteomes" id="UP000032534">
    <property type="component" value="Unassembled WGS sequence"/>
</dbReference>
<feature type="compositionally biased region" description="Basic and acidic residues" evidence="1">
    <location>
        <begin position="85"/>
        <end position="100"/>
    </location>
</feature>
<proteinExistence type="predicted"/>
<keyword evidence="4" id="KW-1185">Reference proteome</keyword>
<dbReference type="AlphaFoldDB" id="A0A0D7X6G2"/>
<gene>
    <name evidence="3" type="ORF">QD47_05025</name>
</gene>
<evidence type="ECO:0000313" key="3">
    <source>
        <dbReference type="EMBL" id="KJD46623.1"/>
    </source>
</evidence>
<keyword evidence="2" id="KW-0472">Membrane</keyword>
<sequence length="196" mass="22254">MNFISWIFEHLYILIVIGFALVSFLGKSMKSTERKAPPGKGMPTFGGDHGSRGPSSPSGPFSTEHRQEQRQPQRQDTAGELQRQFPDERRVVMEARRMEEQMNDWTETEQQTNRDSLDNGSTLEDRIRAMEEERRSVLARLDRISNARESGEITDASEGASQERSTVTAADLRRGVIWAEILGPPRSKRYMGGGRR</sequence>
<evidence type="ECO:0000313" key="4">
    <source>
        <dbReference type="Proteomes" id="UP000032534"/>
    </source>
</evidence>
<feature type="compositionally biased region" description="Basic and acidic residues" evidence="1">
    <location>
        <begin position="63"/>
        <end position="73"/>
    </location>
</feature>
<reference evidence="3 4" key="1">
    <citation type="submission" date="2014-11" db="EMBL/GenBank/DDBJ databases">
        <title>Draft Genome Sequences of Paenibacillus polymyxa NRRL B-30509 and Paenibacillus terrae NRRL B-30644, Strains from a Poultry Environment that Produce Tridecaptin A and Paenicidins.</title>
        <authorList>
            <person name="van Belkum M.J."/>
            <person name="Lohans C.T."/>
            <person name="Vederas J.C."/>
        </authorList>
    </citation>
    <scope>NUCLEOTIDE SEQUENCE [LARGE SCALE GENOMIC DNA]</scope>
    <source>
        <strain evidence="3 4">NRRL B-30644</strain>
    </source>
</reference>
<feature type="compositionally biased region" description="Low complexity" evidence="1">
    <location>
        <begin position="52"/>
        <end position="62"/>
    </location>
</feature>
<dbReference type="PATRIC" id="fig|159743.3.peg.1078"/>
<keyword evidence="2" id="KW-0812">Transmembrane</keyword>
<accession>A0A0D7X6G2</accession>
<dbReference type="EMBL" id="JTHP01000006">
    <property type="protein sequence ID" value="KJD46623.1"/>
    <property type="molecule type" value="Genomic_DNA"/>
</dbReference>
<organism evidence="3 4">
    <name type="scientific">Paenibacillus terrae</name>
    <dbReference type="NCBI Taxonomy" id="159743"/>
    <lineage>
        <taxon>Bacteria</taxon>
        <taxon>Bacillati</taxon>
        <taxon>Bacillota</taxon>
        <taxon>Bacilli</taxon>
        <taxon>Bacillales</taxon>
        <taxon>Paenibacillaceae</taxon>
        <taxon>Paenibacillus</taxon>
    </lineage>
</organism>